<dbReference type="InterPro" id="IPR013325">
    <property type="entry name" value="RNA_pol_sigma_r2"/>
</dbReference>
<dbReference type="SUPFAM" id="SSF88946">
    <property type="entry name" value="Sigma2 domain of RNA polymerase sigma factors"/>
    <property type="match status" value="1"/>
</dbReference>
<dbReference type="InterPro" id="IPR014284">
    <property type="entry name" value="RNA_pol_sigma-70_dom"/>
</dbReference>
<evidence type="ECO:0000256" key="1">
    <source>
        <dbReference type="ARBA" id="ARBA00023015"/>
    </source>
</evidence>
<dbReference type="Proteomes" id="UP001214250">
    <property type="component" value="Chromosome 1"/>
</dbReference>
<dbReference type="InterPro" id="IPR007627">
    <property type="entry name" value="RNA_pol_sigma70_r2"/>
</dbReference>
<proteinExistence type="predicted"/>
<organism evidence="6 7">
    <name type="scientific">Lentisphaera profundi</name>
    <dbReference type="NCBI Taxonomy" id="1658616"/>
    <lineage>
        <taxon>Bacteria</taxon>
        <taxon>Pseudomonadati</taxon>
        <taxon>Lentisphaerota</taxon>
        <taxon>Lentisphaeria</taxon>
        <taxon>Lentisphaerales</taxon>
        <taxon>Lentisphaeraceae</taxon>
        <taxon>Lentisphaera</taxon>
    </lineage>
</organism>
<reference evidence="6 7" key="1">
    <citation type="submission" date="2023-02" db="EMBL/GenBank/DDBJ databases">
        <title>Genome sequence of Lentisphaera profundi SAORIC-696.</title>
        <authorList>
            <person name="Kim e."/>
            <person name="Cho J.-C."/>
            <person name="Choi A."/>
            <person name="Kang I."/>
        </authorList>
    </citation>
    <scope>NUCLEOTIDE SEQUENCE [LARGE SCALE GENOMIC DNA]</scope>
    <source>
        <strain evidence="6 7">SAORIC-696</strain>
    </source>
</reference>
<dbReference type="EMBL" id="CP117811">
    <property type="protein sequence ID" value="WDE97115.1"/>
    <property type="molecule type" value="Genomic_DNA"/>
</dbReference>
<keyword evidence="4" id="KW-0804">Transcription</keyword>
<keyword evidence="3" id="KW-0238">DNA-binding</keyword>
<protein>
    <submittedName>
        <fullName evidence="6">Sigma-70 family RNA polymerase sigma factor</fullName>
    </submittedName>
</protein>
<evidence type="ECO:0000313" key="7">
    <source>
        <dbReference type="Proteomes" id="UP001214250"/>
    </source>
</evidence>
<gene>
    <name evidence="6" type="ORF">PQO03_03980</name>
</gene>
<evidence type="ECO:0000256" key="2">
    <source>
        <dbReference type="ARBA" id="ARBA00023082"/>
    </source>
</evidence>
<evidence type="ECO:0000259" key="5">
    <source>
        <dbReference type="Pfam" id="PF04542"/>
    </source>
</evidence>
<name>A0ABY7VSD2_9BACT</name>
<evidence type="ECO:0000256" key="4">
    <source>
        <dbReference type="ARBA" id="ARBA00023163"/>
    </source>
</evidence>
<evidence type="ECO:0000256" key="3">
    <source>
        <dbReference type="ARBA" id="ARBA00023125"/>
    </source>
</evidence>
<dbReference type="PANTHER" id="PTHR43133">
    <property type="entry name" value="RNA POLYMERASE ECF-TYPE SIGMA FACTO"/>
    <property type="match status" value="1"/>
</dbReference>
<dbReference type="Gene3D" id="1.10.1740.10">
    <property type="match status" value="1"/>
</dbReference>
<keyword evidence="1" id="KW-0805">Transcription regulation</keyword>
<evidence type="ECO:0000313" key="6">
    <source>
        <dbReference type="EMBL" id="WDE97115.1"/>
    </source>
</evidence>
<feature type="domain" description="RNA polymerase sigma-70 region 2" evidence="5">
    <location>
        <begin position="30"/>
        <end position="95"/>
    </location>
</feature>
<sequence length="193" mass="23019">MNYESTRVTLIQRIKNRLDENSWEEFTRWYSPYIMAILNRSGVPLHQVEDLNQDILLSIWKSIENFEYKPSECTFRTWLSTISRNKIYDFFARQKTKSNYESSTVIPTTLEKSEIDIIIEREWRLYIAGKAFEKVSQQFNEKAIQAYREFQSGKDVPDISQKLEISESSVYVYNKRVKDAMSREIILLSRDLE</sequence>
<keyword evidence="2" id="KW-0731">Sigma factor</keyword>
<accession>A0ABY7VSD2</accession>
<dbReference type="Pfam" id="PF04542">
    <property type="entry name" value="Sigma70_r2"/>
    <property type="match status" value="1"/>
</dbReference>
<dbReference type="PANTHER" id="PTHR43133:SF8">
    <property type="entry name" value="RNA POLYMERASE SIGMA FACTOR HI_1459-RELATED"/>
    <property type="match status" value="1"/>
</dbReference>
<dbReference type="NCBIfam" id="TIGR02937">
    <property type="entry name" value="sigma70-ECF"/>
    <property type="match status" value="1"/>
</dbReference>
<dbReference type="RefSeq" id="WP_274151305.1">
    <property type="nucleotide sequence ID" value="NZ_CP117811.1"/>
</dbReference>
<keyword evidence="7" id="KW-1185">Reference proteome</keyword>
<dbReference type="InterPro" id="IPR039425">
    <property type="entry name" value="RNA_pol_sigma-70-like"/>
</dbReference>